<dbReference type="Proteomes" id="UP001057402">
    <property type="component" value="Chromosome 1"/>
</dbReference>
<dbReference type="EMBL" id="CM042880">
    <property type="protein sequence ID" value="KAI4387943.1"/>
    <property type="molecule type" value="Genomic_DNA"/>
</dbReference>
<protein>
    <submittedName>
        <fullName evidence="1">Uncharacterized protein</fullName>
    </submittedName>
</protein>
<reference evidence="2" key="1">
    <citation type="journal article" date="2023" name="Front. Plant Sci.">
        <title>Chromosomal-level genome assembly of Melastoma candidum provides insights into trichome evolution.</title>
        <authorList>
            <person name="Zhong Y."/>
            <person name="Wu W."/>
            <person name="Sun C."/>
            <person name="Zou P."/>
            <person name="Liu Y."/>
            <person name="Dai S."/>
            <person name="Zhou R."/>
        </authorList>
    </citation>
    <scope>NUCLEOTIDE SEQUENCE [LARGE SCALE GENOMIC DNA]</scope>
</reference>
<gene>
    <name evidence="1" type="ORF">MLD38_000326</name>
</gene>
<evidence type="ECO:0000313" key="2">
    <source>
        <dbReference type="Proteomes" id="UP001057402"/>
    </source>
</evidence>
<keyword evidence="2" id="KW-1185">Reference proteome</keyword>
<evidence type="ECO:0000313" key="1">
    <source>
        <dbReference type="EMBL" id="KAI4387943.1"/>
    </source>
</evidence>
<proteinExistence type="predicted"/>
<accession>A0ACB9S9H4</accession>
<sequence>MESMKAQGGIQLLLNAEQEAQSIISDAKNLKMARLKQAKEEAAREVESYRSQLEAEYQRNISESSGSSGLNVKRLEEETEAKINNLKESSSAVSKDITNMLIKHVTTVKV</sequence>
<organism evidence="1 2">
    <name type="scientific">Melastoma candidum</name>
    <dbReference type="NCBI Taxonomy" id="119954"/>
    <lineage>
        <taxon>Eukaryota</taxon>
        <taxon>Viridiplantae</taxon>
        <taxon>Streptophyta</taxon>
        <taxon>Embryophyta</taxon>
        <taxon>Tracheophyta</taxon>
        <taxon>Spermatophyta</taxon>
        <taxon>Magnoliopsida</taxon>
        <taxon>eudicotyledons</taxon>
        <taxon>Gunneridae</taxon>
        <taxon>Pentapetalae</taxon>
        <taxon>rosids</taxon>
        <taxon>malvids</taxon>
        <taxon>Myrtales</taxon>
        <taxon>Melastomataceae</taxon>
        <taxon>Melastomatoideae</taxon>
        <taxon>Melastomateae</taxon>
        <taxon>Melastoma</taxon>
    </lineage>
</organism>
<name>A0ACB9S9H4_9MYRT</name>
<comment type="caution">
    <text evidence="1">The sequence shown here is derived from an EMBL/GenBank/DDBJ whole genome shotgun (WGS) entry which is preliminary data.</text>
</comment>